<accession>A0ABY9EAH4</accession>
<keyword evidence="4" id="KW-0547">Nucleotide-binding</keyword>
<evidence type="ECO:0000256" key="8">
    <source>
        <dbReference type="SAM" id="Phobius"/>
    </source>
</evidence>
<dbReference type="PROSITE" id="PS00211">
    <property type="entry name" value="ABC_TRANSPORTER_1"/>
    <property type="match status" value="1"/>
</dbReference>
<proteinExistence type="inferred from homology"/>
<evidence type="ECO:0000256" key="1">
    <source>
        <dbReference type="ARBA" id="ARBA00004651"/>
    </source>
</evidence>
<dbReference type="Pfam" id="PF00664">
    <property type="entry name" value="ABC_membrane"/>
    <property type="match status" value="1"/>
</dbReference>
<dbReference type="PROSITE" id="PS50893">
    <property type="entry name" value="ABC_TRANSPORTER_2"/>
    <property type="match status" value="1"/>
</dbReference>
<keyword evidence="3 8" id="KW-0812">Transmembrane</keyword>
<dbReference type="NCBIfam" id="TIGR01846">
    <property type="entry name" value="type_I_sec_HlyB"/>
    <property type="match status" value="1"/>
</dbReference>
<keyword evidence="6 8" id="KW-1133">Transmembrane helix</keyword>
<evidence type="ECO:0000313" key="13">
    <source>
        <dbReference type="Proteomes" id="UP001321520"/>
    </source>
</evidence>
<dbReference type="PANTHER" id="PTHR24221">
    <property type="entry name" value="ATP-BINDING CASSETTE SUB-FAMILY B"/>
    <property type="match status" value="1"/>
</dbReference>
<comment type="subcellular location">
    <subcellularLocation>
        <location evidence="1">Cell membrane</location>
        <topology evidence="1">Multi-pass membrane protein</topology>
    </subcellularLocation>
</comment>
<evidence type="ECO:0000259" key="11">
    <source>
        <dbReference type="PROSITE" id="PS50990"/>
    </source>
</evidence>
<name>A0ABY9EAH4_9GAMM</name>
<protein>
    <submittedName>
        <fullName evidence="12">Type I secretion system permease/ATPase</fullName>
    </submittedName>
</protein>
<evidence type="ECO:0000256" key="7">
    <source>
        <dbReference type="ARBA" id="ARBA00023136"/>
    </source>
</evidence>
<reference evidence="12 13" key="1">
    <citation type="submission" date="2022-05" db="EMBL/GenBank/DDBJ databases">
        <title>Microbulbifer sp. nov., isolated from sponge.</title>
        <authorList>
            <person name="Gao L."/>
        </authorList>
    </citation>
    <scope>NUCLEOTIDE SEQUENCE [LARGE SCALE GENOMIC DNA]</scope>
    <source>
        <strain evidence="12 13">MI-G</strain>
    </source>
</reference>
<dbReference type="PANTHER" id="PTHR24221:SF647">
    <property type="entry name" value="BLL6336 PROTEIN"/>
    <property type="match status" value="1"/>
</dbReference>
<dbReference type="Pfam" id="PF00005">
    <property type="entry name" value="ABC_tran"/>
    <property type="match status" value="1"/>
</dbReference>
<dbReference type="SMART" id="SM00382">
    <property type="entry name" value="AAA"/>
    <property type="match status" value="1"/>
</dbReference>
<feature type="transmembrane region" description="Helical" evidence="8">
    <location>
        <begin position="293"/>
        <end position="313"/>
    </location>
</feature>
<feature type="transmembrane region" description="Helical" evidence="8">
    <location>
        <begin position="185"/>
        <end position="206"/>
    </location>
</feature>
<feature type="domain" description="ABC transmembrane type-1" evidence="10">
    <location>
        <begin position="155"/>
        <end position="434"/>
    </location>
</feature>
<feature type="transmembrane region" description="Helical" evidence="8">
    <location>
        <begin position="262"/>
        <end position="287"/>
    </location>
</feature>
<dbReference type="InterPro" id="IPR027417">
    <property type="entry name" value="P-loop_NTPase"/>
</dbReference>
<dbReference type="InterPro" id="IPR039421">
    <property type="entry name" value="Type_1_exporter"/>
</dbReference>
<dbReference type="Gene3D" id="3.40.50.300">
    <property type="entry name" value="P-loop containing nucleotide triphosphate hydrolases"/>
    <property type="match status" value="1"/>
</dbReference>
<dbReference type="InterPro" id="IPR010132">
    <property type="entry name" value="ATPase_T1SS_HlyB"/>
</dbReference>
<comment type="similarity">
    <text evidence="2">Belongs to the ABC transporter superfamily. Protein-1 exporter (TC 3.A.1.109) family.</text>
</comment>
<dbReference type="InterPro" id="IPR003439">
    <property type="entry name" value="ABC_transporter-like_ATP-bd"/>
</dbReference>
<evidence type="ECO:0000259" key="9">
    <source>
        <dbReference type="PROSITE" id="PS50893"/>
    </source>
</evidence>
<dbReference type="EMBL" id="CP098023">
    <property type="protein sequence ID" value="WKD48901.1"/>
    <property type="molecule type" value="Genomic_DNA"/>
</dbReference>
<dbReference type="InterPro" id="IPR036640">
    <property type="entry name" value="ABC1_TM_sf"/>
</dbReference>
<dbReference type="SUPFAM" id="SSF52540">
    <property type="entry name" value="P-loop containing nucleoside triphosphate hydrolases"/>
    <property type="match status" value="1"/>
</dbReference>
<evidence type="ECO:0000256" key="4">
    <source>
        <dbReference type="ARBA" id="ARBA00022741"/>
    </source>
</evidence>
<organism evidence="12 13">
    <name type="scientific">Microbulbifer spongiae</name>
    <dbReference type="NCBI Taxonomy" id="2944933"/>
    <lineage>
        <taxon>Bacteria</taxon>
        <taxon>Pseudomonadati</taxon>
        <taxon>Pseudomonadota</taxon>
        <taxon>Gammaproteobacteria</taxon>
        <taxon>Cellvibrionales</taxon>
        <taxon>Microbulbiferaceae</taxon>
        <taxon>Microbulbifer</taxon>
    </lineage>
</organism>
<dbReference type="InterPro" id="IPR003593">
    <property type="entry name" value="AAA+_ATPase"/>
</dbReference>
<keyword evidence="13" id="KW-1185">Reference proteome</keyword>
<dbReference type="SUPFAM" id="SSF90123">
    <property type="entry name" value="ABC transporter transmembrane region"/>
    <property type="match status" value="1"/>
</dbReference>
<sequence>MELVVKRKEGLSCLSLIARFNQLAVDLEQLKREFPDQDMKVHEVVKVADFLGLKAKLYQCKREKLSDLPFPVLLLNPKGNCVVLGGIRDGKALLQRAGDSSPSTVPVEDLFVAGSNHIALFLFRKKGFLSSVQKKFDISWFIPSILKYKKLLGQVLLASFFIQMFALVTPLFFQVVVDKVLVHQGLTTLDVMALGFLVVCIFDVLLNGLRTYLFSHTSNRIDVVLGSRLFEHLLRLPIAYFQSRRVGDTVARVRELDSIRQFITGSALTLCVDLFFTLVFFAVMFLYSPTLTWIVLGSLPFYVLLSIIITPILRNRLHEKFKLGAENQSFLVEACNGVETLKSMAVEPQMQRRWEEQLAGYVNASFRALNLGNIASQIASLINKLVTIGILWVGARLVISGELSVGMLIAFNMIAGRVSQPILKLVQLWQDFQQAGISIKRLGDILNTPKEAGHDPNRTTLPDIRGEIRFEHVKFRYAPDRPLVINDIHLTISPGEVVGIVGKSGSGKSTLTKLVQRLHVPEAGRVLVDGVDLALVDPAWLRQRVGVVLQESFLLNRTVRDNIALADPGASMDKVVAAAKQAGAYDFILELPEGFDTVVGEQGSSLSGGQKQRVAIARALMADPRILIFDEATSALDYESEAIVQANMRQICQGRTVLIIAHRLSAVRDANRIVVMEQGHIVEQGGPKQLLQKKGHFARLNALQSGLRKVV</sequence>
<feature type="domain" description="ABC transporter" evidence="9">
    <location>
        <begin position="468"/>
        <end position="703"/>
    </location>
</feature>
<dbReference type="PROSITE" id="PS50990">
    <property type="entry name" value="PEPTIDASE_C39"/>
    <property type="match status" value="1"/>
</dbReference>
<keyword evidence="5" id="KW-0067">ATP-binding</keyword>
<feature type="transmembrane region" description="Helical" evidence="8">
    <location>
        <begin position="151"/>
        <end position="173"/>
    </location>
</feature>
<dbReference type="Proteomes" id="UP001321520">
    <property type="component" value="Chromosome"/>
</dbReference>
<dbReference type="Gene3D" id="1.20.1560.10">
    <property type="entry name" value="ABC transporter type 1, transmembrane domain"/>
    <property type="match status" value="1"/>
</dbReference>
<dbReference type="PROSITE" id="PS50929">
    <property type="entry name" value="ABC_TM1F"/>
    <property type="match status" value="1"/>
</dbReference>
<evidence type="ECO:0000313" key="12">
    <source>
        <dbReference type="EMBL" id="WKD48901.1"/>
    </source>
</evidence>
<keyword evidence="7 8" id="KW-0472">Membrane</keyword>
<dbReference type="InterPro" id="IPR005074">
    <property type="entry name" value="Peptidase_C39"/>
</dbReference>
<evidence type="ECO:0000256" key="3">
    <source>
        <dbReference type="ARBA" id="ARBA00022692"/>
    </source>
</evidence>
<dbReference type="InterPro" id="IPR017871">
    <property type="entry name" value="ABC_transporter-like_CS"/>
</dbReference>
<dbReference type="CDD" id="cd18588">
    <property type="entry name" value="ABC_6TM_CyaB_HlyB_like"/>
    <property type="match status" value="1"/>
</dbReference>
<evidence type="ECO:0000256" key="2">
    <source>
        <dbReference type="ARBA" id="ARBA00006025"/>
    </source>
</evidence>
<evidence type="ECO:0000259" key="10">
    <source>
        <dbReference type="PROSITE" id="PS50929"/>
    </source>
</evidence>
<dbReference type="InterPro" id="IPR011527">
    <property type="entry name" value="ABC1_TM_dom"/>
</dbReference>
<evidence type="ECO:0000256" key="6">
    <source>
        <dbReference type="ARBA" id="ARBA00022989"/>
    </source>
</evidence>
<feature type="domain" description="Peptidase C39" evidence="11">
    <location>
        <begin position="7"/>
        <end position="121"/>
    </location>
</feature>
<gene>
    <name evidence="12" type="ORF">M8T91_13490</name>
</gene>
<dbReference type="Pfam" id="PF03412">
    <property type="entry name" value="Peptidase_C39"/>
    <property type="match status" value="1"/>
</dbReference>
<dbReference type="Gene3D" id="3.90.70.10">
    <property type="entry name" value="Cysteine proteinases"/>
    <property type="match status" value="1"/>
</dbReference>
<evidence type="ECO:0000256" key="5">
    <source>
        <dbReference type="ARBA" id="ARBA00022840"/>
    </source>
</evidence>